<comment type="subcellular location">
    <subcellularLocation>
        <location evidence="1">Nucleus</location>
    </subcellularLocation>
</comment>
<feature type="coiled-coil region" evidence="7">
    <location>
        <begin position="57"/>
        <end position="84"/>
    </location>
</feature>
<keyword evidence="7" id="KW-0175">Coiled coil</keyword>
<dbReference type="GO" id="GO:0051301">
    <property type="term" value="P:cell division"/>
    <property type="evidence" value="ECO:0007669"/>
    <property type="project" value="UniProtKB-KW"/>
</dbReference>
<evidence type="ECO:0000256" key="1">
    <source>
        <dbReference type="ARBA" id="ARBA00004123"/>
    </source>
</evidence>
<keyword evidence="4" id="KW-0498">Mitosis</keyword>
<name>A0A6G1SMU5_9ACAR</name>
<keyword evidence="5" id="KW-0539">Nucleus</keyword>
<protein>
    <submittedName>
        <fullName evidence="8">Mitotic spindle assembly checkpoint protein MAD1</fullName>
    </submittedName>
</protein>
<dbReference type="PANTHER" id="PTHR23168:SF0">
    <property type="entry name" value="MITOTIC SPINDLE ASSEMBLY CHECKPOINT PROTEIN MAD1"/>
    <property type="match status" value="1"/>
</dbReference>
<keyword evidence="6" id="KW-0131">Cell cycle</keyword>
<dbReference type="GO" id="GO:0072686">
    <property type="term" value="C:mitotic spindle"/>
    <property type="evidence" value="ECO:0007669"/>
    <property type="project" value="TreeGrafter"/>
</dbReference>
<gene>
    <name evidence="8" type="primary">MAD1L1</name>
    <name evidence="8" type="ORF">g.13773</name>
</gene>
<dbReference type="Pfam" id="PF05557">
    <property type="entry name" value="MAD"/>
    <property type="match status" value="1"/>
</dbReference>
<dbReference type="SUPFAM" id="SSF75704">
    <property type="entry name" value="Mitotic arrest deficient-like 1, Mad1"/>
    <property type="match status" value="1"/>
</dbReference>
<accession>A0A6G1SMU5</accession>
<evidence type="ECO:0000256" key="4">
    <source>
        <dbReference type="ARBA" id="ARBA00022776"/>
    </source>
</evidence>
<dbReference type="PANTHER" id="PTHR23168">
    <property type="entry name" value="MITOTIC SPINDLE ASSEMBLY CHECKPOINT PROTEIN MAD1 MITOTIC ARREST DEFICIENT-LIKE PROTEIN 1"/>
    <property type="match status" value="1"/>
</dbReference>
<organism evidence="8">
    <name type="scientific">Aceria tosichella</name>
    <name type="common">wheat curl mite</name>
    <dbReference type="NCBI Taxonomy" id="561515"/>
    <lineage>
        <taxon>Eukaryota</taxon>
        <taxon>Metazoa</taxon>
        <taxon>Ecdysozoa</taxon>
        <taxon>Arthropoda</taxon>
        <taxon>Chelicerata</taxon>
        <taxon>Arachnida</taxon>
        <taxon>Acari</taxon>
        <taxon>Acariformes</taxon>
        <taxon>Trombidiformes</taxon>
        <taxon>Prostigmata</taxon>
        <taxon>Eupodina</taxon>
        <taxon>Eriophyoidea</taxon>
        <taxon>Eriophyidae</taxon>
        <taxon>Eriophyinae</taxon>
        <taxon>Aceriini</taxon>
        <taxon>Aceria</taxon>
    </lineage>
</organism>
<evidence type="ECO:0000256" key="5">
    <source>
        <dbReference type="ARBA" id="ARBA00023242"/>
    </source>
</evidence>
<evidence type="ECO:0000256" key="7">
    <source>
        <dbReference type="SAM" id="Coils"/>
    </source>
</evidence>
<sequence length="239" mass="27545">MDQHITKIKTTLDALKNLIDDIESDKQNENDQDFSLELGDLPYRVIHLNKNPYVNIIEQEEVHYEALQKENERLKARLSLIESGNDANVTMRIDEAVNNAHQVELLTQMVADYKSREEKILTSLKKTAFGFREACLLLTGYRVDALKDNIYRLSLEPSNSDERLFFDIKRDGRVVLLENDYSKRFSRHINTYLKNADSYPAFLAAIILESFESSNKAVNATQAIDMSMSMSTTIIPNYR</sequence>
<evidence type="ECO:0000256" key="2">
    <source>
        <dbReference type="ARBA" id="ARBA00008029"/>
    </source>
</evidence>
<dbReference type="GO" id="GO:0005635">
    <property type="term" value="C:nuclear envelope"/>
    <property type="evidence" value="ECO:0007669"/>
    <property type="project" value="TreeGrafter"/>
</dbReference>
<comment type="similarity">
    <text evidence="2">Belongs to the MAD1 family.</text>
</comment>
<dbReference type="GO" id="GO:0051315">
    <property type="term" value="P:attachment of mitotic spindle microtubules to kinetochore"/>
    <property type="evidence" value="ECO:0007669"/>
    <property type="project" value="TreeGrafter"/>
</dbReference>
<feature type="coiled-coil region" evidence="7">
    <location>
        <begin position="5"/>
        <end position="32"/>
    </location>
</feature>
<dbReference type="GO" id="GO:0007094">
    <property type="term" value="P:mitotic spindle assembly checkpoint signaling"/>
    <property type="evidence" value="ECO:0007669"/>
    <property type="project" value="InterPro"/>
</dbReference>
<evidence type="ECO:0000256" key="3">
    <source>
        <dbReference type="ARBA" id="ARBA00022618"/>
    </source>
</evidence>
<dbReference type="Gene3D" id="3.30.457.60">
    <property type="match status" value="1"/>
</dbReference>
<dbReference type="InterPro" id="IPR008672">
    <property type="entry name" value="Mad1"/>
</dbReference>
<evidence type="ECO:0000313" key="8">
    <source>
        <dbReference type="EMBL" id="MDE51531.1"/>
    </source>
</evidence>
<evidence type="ECO:0000256" key="6">
    <source>
        <dbReference type="ARBA" id="ARBA00023306"/>
    </source>
</evidence>
<keyword evidence="3" id="KW-0132">Cell division</keyword>
<dbReference type="AlphaFoldDB" id="A0A6G1SMU5"/>
<reference evidence="8" key="1">
    <citation type="submission" date="2018-10" db="EMBL/GenBank/DDBJ databases">
        <title>Transcriptome assembly of Aceria tosichella (Wheat curl mite) Type 2.</title>
        <authorList>
            <person name="Scully E.D."/>
            <person name="Geib S.M."/>
            <person name="Palmer N.A."/>
            <person name="Gupta A.K."/>
            <person name="Sarath G."/>
            <person name="Tatineni S."/>
        </authorList>
    </citation>
    <scope>NUCLEOTIDE SEQUENCE</scope>
    <source>
        <strain evidence="8">LincolnNE</strain>
    </source>
</reference>
<dbReference type="EMBL" id="GGYP01006760">
    <property type="protein sequence ID" value="MDE51531.1"/>
    <property type="molecule type" value="Transcribed_RNA"/>
</dbReference>
<dbReference type="Gene3D" id="6.10.250.90">
    <property type="match status" value="1"/>
</dbReference>
<proteinExistence type="inferred from homology"/>
<dbReference type="GO" id="GO:0000776">
    <property type="term" value="C:kinetochore"/>
    <property type="evidence" value="ECO:0007669"/>
    <property type="project" value="TreeGrafter"/>
</dbReference>